<reference evidence="10 11" key="1">
    <citation type="journal article" date="2010" name="Stand. Genomic Sci.">
        <title>Complete genome sequence of Spirochaeta smaragdinae type strain (SEBR 4228).</title>
        <authorList>
            <person name="Mavromatis K."/>
            <person name="Yasawong M."/>
            <person name="Chertkov O."/>
            <person name="Lapidus A."/>
            <person name="Lucas S."/>
            <person name="Nolan M."/>
            <person name="Del Rio T.G."/>
            <person name="Tice H."/>
            <person name="Cheng J.F."/>
            <person name="Pitluck S."/>
            <person name="Liolios K."/>
            <person name="Ivanova N."/>
            <person name="Tapia R."/>
            <person name="Han C."/>
            <person name="Bruce D."/>
            <person name="Goodwin L."/>
            <person name="Pati A."/>
            <person name="Chen A."/>
            <person name="Palaniappan K."/>
            <person name="Land M."/>
            <person name="Hauser L."/>
            <person name="Chang Y.J."/>
            <person name="Jeffries C.D."/>
            <person name="Detter J.C."/>
            <person name="Rohde M."/>
            <person name="Brambilla E."/>
            <person name="Spring S."/>
            <person name="Goker M."/>
            <person name="Sikorski J."/>
            <person name="Woyke T."/>
            <person name="Bristow J."/>
            <person name="Eisen J.A."/>
            <person name="Markowitz V."/>
            <person name="Hugenholtz P."/>
            <person name="Klenk H.P."/>
            <person name="Kyrpides N.C."/>
        </authorList>
    </citation>
    <scope>NUCLEOTIDE SEQUENCE [LARGE SCALE GENOMIC DNA]</scope>
    <source>
        <strain evidence="11">DSM 11293 / JCM 15392 / SEBR 4228</strain>
    </source>
</reference>
<comment type="function">
    <text evidence="8">Low-potential electron donor to a number of redox enzymes.</text>
</comment>
<dbReference type="NCBIfam" id="NF006739">
    <property type="entry name" value="PRK09267.1-5"/>
    <property type="match status" value="1"/>
</dbReference>
<dbReference type="PROSITE" id="PS50902">
    <property type="entry name" value="FLAVODOXIN_LIKE"/>
    <property type="match status" value="1"/>
</dbReference>
<evidence type="ECO:0000256" key="2">
    <source>
        <dbReference type="ARBA" id="ARBA00005267"/>
    </source>
</evidence>
<dbReference type="NCBIfam" id="NF006738">
    <property type="entry name" value="PRK09267.1-4"/>
    <property type="match status" value="1"/>
</dbReference>
<dbReference type="KEGG" id="ssm:Spirs_0172"/>
<evidence type="ECO:0000256" key="6">
    <source>
        <dbReference type="ARBA" id="ARBA00022982"/>
    </source>
</evidence>
<protein>
    <recommendedName>
        <fullName evidence="8">Flavodoxin</fullName>
    </recommendedName>
</protein>
<dbReference type="InterPro" id="IPR010086">
    <property type="entry name" value="Flavodoxin_lc"/>
</dbReference>
<comment type="similarity">
    <text evidence="2 8">Belongs to the flavodoxin family.</text>
</comment>
<dbReference type="InterPro" id="IPR001094">
    <property type="entry name" value="Flavdoxin-like"/>
</dbReference>
<dbReference type="STRING" id="573413.Spirs_0172"/>
<evidence type="ECO:0000256" key="3">
    <source>
        <dbReference type="ARBA" id="ARBA00022448"/>
    </source>
</evidence>
<dbReference type="InterPro" id="IPR050619">
    <property type="entry name" value="Flavodoxin"/>
</dbReference>
<evidence type="ECO:0000256" key="1">
    <source>
        <dbReference type="ARBA" id="ARBA00001917"/>
    </source>
</evidence>
<evidence type="ECO:0000259" key="9">
    <source>
        <dbReference type="PROSITE" id="PS50902"/>
    </source>
</evidence>
<keyword evidence="4 8" id="KW-0285">Flavoprotein</keyword>
<sequence>MSKIAIFYGSTTGNTKDAAERIKNAFGDVELFDIADTSVEKMEQFDAVVVGTSTWGAGDLQDDWEMAIGKLGAVNLAGKKMAFFGLGDQESYSDTFVDGMGQLYDAFAKKDVSCIGQWPTDGYDFEESSAVRDNAFIGLALDEDNQSDLSDGRIASWAEQVKKEL</sequence>
<name>E1R8I5_SEDSS</name>
<dbReference type="SUPFAM" id="SSF52218">
    <property type="entry name" value="Flavoproteins"/>
    <property type="match status" value="1"/>
</dbReference>
<evidence type="ECO:0000256" key="8">
    <source>
        <dbReference type="PIRNR" id="PIRNR038996"/>
    </source>
</evidence>
<evidence type="ECO:0000256" key="4">
    <source>
        <dbReference type="ARBA" id="ARBA00022630"/>
    </source>
</evidence>
<evidence type="ECO:0000256" key="7">
    <source>
        <dbReference type="ARBA" id="ARBA00023231"/>
    </source>
</evidence>
<evidence type="ECO:0000256" key="5">
    <source>
        <dbReference type="ARBA" id="ARBA00022643"/>
    </source>
</evidence>
<evidence type="ECO:0000313" key="11">
    <source>
        <dbReference type="Proteomes" id="UP000002318"/>
    </source>
</evidence>
<keyword evidence="11" id="KW-1185">Reference proteome</keyword>
<dbReference type="AlphaFoldDB" id="E1R8I5"/>
<dbReference type="NCBIfam" id="TIGR01752">
    <property type="entry name" value="flav_long"/>
    <property type="match status" value="1"/>
</dbReference>
<dbReference type="PANTHER" id="PTHR42809:SF1">
    <property type="entry name" value="FLAVODOXIN 1"/>
    <property type="match status" value="1"/>
</dbReference>
<dbReference type="OrthoDB" id="9790745at2"/>
<dbReference type="EMBL" id="CP002116">
    <property type="protein sequence ID" value="ADK79329.1"/>
    <property type="molecule type" value="Genomic_DNA"/>
</dbReference>
<proteinExistence type="inferred from homology"/>
<keyword evidence="3 8" id="KW-0813">Transport</keyword>
<keyword evidence="6 8" id="KW-0249">Electron transport</keyword>
<keyword evidence="7" id="KW-0535">Nitrogen fixation</keyword>
<organism evidence="10 11">
    <name type="scientific">Sediminispirochaeta smaragdinae (strain DSM 11293 / JCM 15392 / SEBR 4228)</name>
    <name type="common">Spirochaeta smaragdinae</name>
    <dbReference type="NCBI Taxonomy" id="573413"/>
    <lineage>
        <taxon>Bacteria</taxon>
        <taxon>Pseudomonadati</taxon>
        <taxon>Spirochaetota</taxon>
        <taxon>Spirochaetia</taxon>
        <taxon>Spirochaetales</taxon>
        <taxon>Spirochaetaceae</taxon>
        <taxon>Sediminispirochaeta</taxon>
    </lineage>
</organism>
<evidence type="ECO:0000313" key="10">
    <source>
        <dbReference type="EMBL" id="ADK79329.1"/>
    </source>
</evidence>
<dbReference type="PROSITE" id="PS00201">
    <property type="entry name" value="FLAVODOXIN"/>
    <property type="match status" value="1"/>
</dbReference>
<dbReference type="RefSeq" id="WP_013252793.1">
    <property type="nucleotide sequence ID" value="NC_014364.1"/>
</dbReference>
<dbReference type="GO" id="GO:0009055">
    <property type="term" value="F:electron transfer activity"/>
    <property type="evidence" value="ECO:0007669"/>
    <property type="project" value="UniProtKB-UniRule"/>
</dbReference>
<dbReference type="GO" id="GO:0010181">
    <property type="term" value="F:FMN binding"/>
    <property type="evidence" value="ECO:0007669"/>
    <property type="project" value="UniProtKB-UniRule"/>
</dbReference>
<dbReference type="eggNOG" id="COG0716">
    <property type="taxonomic scope" value="Bacteria"/>
</dbReference>
<dbReference type="Pfam" id="PF00258">
    <property type="entry name" value="Flavodoxin_1"/>
    <property type="match status" value="1"/>
</dbReference>
<dbReference type="PIRSF" id="PIRSF038996">
    <property type="entry name" value="FldA"/>
    <property type="match status" value="1"/>
</dbReference>
<dbReference type="PRINTS" id="PR00369">
    <property type="entry name" value="FLAVODOXIN"/>
</dbReference>
<feature type="domain" description="Flavodoxin-like" evidence="9">
    <location>
        <begin position="4"/>
        <end position="162"/>
    </location>
</feature>
<gene>
    <name evidence="10" type="ordered locus">Spirs_0172</name>
</gene>
<dbReference type="InterPro" id="IPR008254">
    <property type="entry name" value="Flavodoxin/NO_synth"/>
</dbReference>
<accession>E1R8I5</accession>
<dbReference type="InterPro" id="IPR029039">
    <property type="entry name" value="Flavoprotein-like_sf"/>
</dbReference>
<dbReference type="PANTHER" id="PTHR42809">
    <property type="entry name" value="FLAVODOXIN 2"/>
    <property type="match status" value="1"/>
</dbReference>
<dbReference type="Proteomes" id="UP000002318">
    <property type="component" value="Chromosome"/>
</dbReference>
<dbReference type="InterPro" id="IPR001226">
    <property type="entry name" value="Flavodoxin_CS"/>
</dbReference>
<dbReference type="Gene3D" id="3.40.50.360">
    <property type="match status" value="1"/>
</dbReference>
<dbReference type="HOGENOM" id="CLU_051402_1_0_12"/>
<comment type="cofactor">
    <cofactor evidence="1 8">
        <name>FMN</name>
        <dbReference type="ChEBI" id="CHEBI:58210"/>
    </cofactor>
</comment>
<keyword evidence="5 8" id="KW-0288">FMN</keyword>